<keyword evidence="3 7" id="KW-0732">Signal</keyword>
<dbReference type="AlphaFoldDB" id="A0A544QTP2"/>
<keyword evidence="5" id="KW-0564">Palmitate</keyword>
<comment type="subcellular location">
    <subcellularLocation>
        <location evidence="1">Membrane</location>
        <topology evidence="1">Lipid-anchor</topology>
    </subcellularLocation>
</comment>
<dbReference type="PROSITE" id="PS51257">
    <property type="entry name" value="PROKAR_LIPOPROTEIN"/>
    <property type="match status" value="1"/>
</dbReference>
<accession>A0A544QTP2</accession>
<evidence type="ECO:0000256" key="3">
    <source>
        <dbReference type="ARBA" id="ARBA00022729"/>
    </source>
</evidence>
<evidence type="ECO:0000313" key="8">
    <source>
        <dbReference type="EMBL" id="TQQ84071.1"/>
    </source>
</evidence>
<keyword evidence="6" id="KW-0449">Lipoprotein</keyword>
<keyword evidence="4" id="KW-0472">Membrane</keyword>
<name>A0A544QTP2_9FIRM</name>
<evidence type="ECO:0000256" key="7">
    <source>
        <dbReference type="SAM" id="SignalP"/>
    </source>
</evidence>
<reference evidence="8 9" key="1">
    <citation type="submission" date="2019-02" db="EMBL/GenBank/DDBJ databases">
        <title>Peptostreptococcaceae bacterium ZHW00191 nov., a new bacterium isolated from the human gut.</title>
        <authorList>
            <person name="Zhou H.-W."/>
            <person name="Chen X.-J."/>
        </authorList>
    </citation>
    <scope>NUCLEOTIDE SEQUENCE [LARGE SCALE GENOMIC DNA]</scope>
    <source>
        <strain evidence="8 9">ZHW00191</strain>
    </source>
</reference>
<dbReference type="EMBL" id="SGJB01000017">
    <property type="protein sequence ID" value="TQQ84071.1"/>
    <property type="molecule type" value="Genomic_DNA"/>
</dbReference>
<feature type="chain" id="PRO_5039085730" evidence="7">
    <location>
        <begin position="19"/>
        <end position="273"/>
    </location>
</feature>
<evidence type="ECO:0000256" key="2">
    <source>
        <dbReference type="ARBA" id="ARBA00008973"/>
    </source>
</evidence>
<proteinExistence type="inferred from homology"/>
<gene>
    <name evidence="8" type="ORF">EXD82_08695</name>
</gene>
<protein>
    <submittedName>
        <fullName evidence="8">Methionine-binding protein</fullName>
    </submittedName>
</protein>
<dbReference type="PANTHER" id="PTHR30429">
    <property type="entry name" value="D-METHIONINE-BINDING LIPOPROTEIN METQ"/>
    <property type="match status" value="1"/>
</dbReference>
<evidence type="ECO:0000256" key="1">
    <source>
        <dbReference type="ARBA" id="ARBA00004635"/>
    </source>
</evidence>
<dbReference type="Proteomes" id="UP000317863">
    <property type="component" value="Unassembled WGS sequence"/>
</dbReference>
<dbReference type="Gene3D" id="3.40.190.10">
    <property type="entry name" value="Periplasmic binding protein-like II"/>
    <property type="match status" value="2"/>
</dbReference>
<evidence type="ECO:0000256" key="5">
    <source>
        <dbReference type="ARBA" id="ARBA00023139"/>
    </source>
</evidence>
<evidence type="ECO:0000256" key="4">
    <source>
        <dbReference type="ARBA" id="ARBA00023136"/>
    </source>
</evidence>
<dbReference type="OrthoDB" id="9812878at2"/>
<comment type="caution">
    <text evidence="8">The sequence shown here is derived from an EMBL/GenBank/DDBJ whole genome shotgun (WGS) entry which is preliminary data.</text>
</comment>
<sequence length="273" mass="30312">MKLKAIISTMLISTLLLAGCSSGTDTSNEEKTNIKIGGTSISQVTYEAIKPIYEDMGYTTEFVMFDSNPVVLEACNNGDVDIALGQHKKYVESFNESKNADLGMAKPYGYYTGIGLYSEKYDSIEDIPNGSQIAIMNDPMNMAIALNILQDAGLIELNDVDNPTIADIKTNKKNIEIIDMDQAQTVTSLEDMAAACIFFTHMSNAGKDPSTYLLRDKEMINIPMGVIVKNENIESKWATDFAKCFREESVQKEINEKFPGVFEFYTDDSQVEE</sequence>
<dbReference type="InterPro" id="IPR004872">
    <property type="entry name" value="Lipoprotein_NlpA"/>
</dbReference>
<dbReference type="SUPFAM" id="SSF53850">
    <property type="entry name" value="Periplasmic binding protein-like II"/>
    <property type="match status" value="1"/>
</dbReference>
<keyword evidence="9" id="KW-1185">Reference proteome</keyword>
<dbReference type="Pfam" id="PF03180">
    <property type="entry name" value="Lipoprotein_9"/>
    <property type="match status" value="1"/>
</dbReference>
<dbReference type="RefSeq" id="WP_142536525.1">
    <property type="nucleotide sequence ID" value="NZ_SGJB01000017.1"/>
</dbReference>
<comment type="similarity">
    <text evidence="2">Belongs to the NlpA lipoprotein family.</text>
</comment>
<evidence type="ECO:0000313" key="9">
    <source>
        <dbReference type="Proteomes" id="UP000317863"/>
    </source>
</evidence>
<organism evidence="8 9">
    <name type="scientific">Peptacetobacter hominis</name>
    <dbReference type="NCBI Taxonomy" id="2743610"/>
    <lineage>
        <taxon>Bacteria</taxon>
        <taxon>Bacillati</taxon>
        <taxon>Bacillota</taxon>
        <taxon>Clostridia</taxon>
        <taxon>Peptostreptococcales</taxon>
        <taxon>Peptostreptococcaceae</taxon>
        <taxon>Peptacetobacter</taxon>
    </lineage>
</organism>
<feature type="signal peptide" evidence="7">
    <location>
        <begin position="1"/>
        <end position="18"/>
    </location>
</feature>
<dbReference type="PANTHER" id="PTHR30429:SF0">
    <property type="entry name" value="METHIONINE-BINDING LIPOPROTEIN METQ"/>
    <property type="match status" value="1"/>
</dbReference>
<dbReference type="GO" id="GO:0016020">
    <property type="term" value="C:membrane"/>
    <property type="evidence" value="ECO:0007669"/>
    <property type="project" value="UniProtKB-SubCell"/>
</dbReference>
<evidence type="ECO:0000256" key="6">
    <source>
        <dbReference type="ARBA" id="ARBA00023288"/>
    </source>
</evidence>